<dbReference type="AlphaFoldDB" id="A0A1H0XTK9"/>
<feature type="region of interest" description="Disordered" evidence="1">
    <location>
        <begin position="321"/>
        <end position="340"/>
    </location>
</feature>
<dbReference type="Gene3D" id="1.20.1260.10">
    <property type="match status" value="2"/>
</dbReference>
<evidence type="ECO:0000313" key="3">
    <source>
        <dbReference type="Proteomes" id="UP000199444"/>
    </source>
</evidence>
<dbReference type="STRING" id="553311.SAMN05216231_0196"/>
<dbReference type="RefSeq" id="WP_254788692.1">
    <property type="nucleotide sequence ID" value="NZ_FNKD01000001.1"/>
</dbReference>
<dbReference type="Proteomes" id="UP000199444">
    <property type="component" value="Unassembled WGS sequence"/>
</dbReference>
<dbReference type="InterPro" id="IPR021617">
    <property type="entry name" value="DUF3231"/>
</dbReference>
<protein>
    <recommendedName>
        <fullName evidence="4">DUF3231 family protein</fullName>
    </recommendedName>
</protein>
<evidence type="ECO:0008006" key="4">
    <source>
        <dbReference type="Google" id="ProtNLM"/>
    </source>
</evidence>
<sequence length="340" mass="38474">MKAPKTSHKNELTSAEIANIWLSYQNDTLSICTIGAFLSHVEDKEIRSVLELVMKQARAHVKKLKSFFTEEQLPIPDGFSEEVDVHKEAPRLYTDDFYLFYIQNIGKIGLKTYSLALSNSARLDMCEYFTECLHESTKVLNKATEIMLSKGTFIRAPYIPAPKKVEYVQKERYLAGWFGNRRPLNAIEMSNIYFNLIQNQLGRTLIMGFSQVAKSQQVRDYMVRGRDIADKHVETFGSVLSKDLLPSASSWSILPTDSSVAPFSDKLMMFHVTALNSASIGHYGQSMGMSPRHDLGAHYVRLTAEVAKYANDGANIMIENGWMEQPPQGPDRDEIARTNK</sequence>
<name>A0A1H0XTK9_9BACI</name>
<reference evidence="2 3" key="1">
    <citation type="submission" date="2016-10" db="EMBL/GenBank/DDBJ databases">
        <authorList>
            <person name="de Groot N.N."/>
        </authorList>
    </citation>
    <scope>NUCLEOTIDE SEQUENCE [LARGE SCALE GENOMIC DNA]</scope>
    <source>
        <strain evidence="2 3">CGMCC 1.10449</strain>
    </source>
</reference>
<organism evidence="2 3">
    <name type="scientific">Virgibacillus salinus</name>
    <dbReference type="NCBI Taxonomy" id="553311"/>
    <lineage>
        <taxon>Bacteria</taxon>
        <taxon>Bacillati</taxon>
        <taxon>Bacillota</taxon>
        <taxon>Bacilli</taxon>
        <taxon>Bacillales</taxon>
        <taxon>Bacillaceae</taxon>
        <taxon>Virgibacillus</taxon>
    </lineage>
</organism>
<proteinExistence type="predicted"/>
<evidence type="ECO:0000313" key="2">
    <source>
        <dbReference type="EMBL" id="SDQ06254.1"/>
    </source>
</evidence>
<dbReference type="Pfam" id="PF11553">
    <property type="entry name" value="DUF3231"/>
    <property type="match status" value="2"/>
</dbReference>
<keyword evidence="3" id="KW-1185">Reference proteome</keyword>
<accession>A0A1H0XTK9</accession>
<gene>
    <name evidence="2" type="ORF">SAMN05216231_0196</name>
</gene>
<feature type="compositionally biased region" description="Basic and acidic residues" evidence="1">
    <location>
        <begin position="330"/>
        <end position="340"/>
    </location>
</feature>
<dbReference type="InterPro" id="IPR012347">
    <property type="entry name" value="Ferritin-like"/>
</dbReference>
<evidence type="ECO:0000256" key="1">
    <source>
        <dbReference type="SAM" id="MobiDB-lite"/>
    </source>
</evidence>
<dbReference type="EMBL" id="FNKD01000001">
    <property type="protein sequence ID" value="SDQ06254.1"/>
    <property type="molecule type" value="Genomic_DNA"/>
</dbReference>